<gene>
    <name evidence="2" type="ORF">SAMN04489796_10699</name>
</gene>
<dbReference type="InterPro" id="IPR010693">
    <property type="entry name" value="Divergent_4Fe-4S_mono-cluster"/>
</dbReference>
<name>A0A1G8H1Q7_9FLAO</name>
<reference evidence="3" key="1">
    <citation type="submission" date="2016-10" db="EMBL/GenBank/DDBJ databases">
        <authorList>
            <person name="Varghese N."/>
            <person name="Submissions S."/>
        </authorList>
    </citation>
    <scope>NUCLEOTIDE SEQUENCE [LARGE SCALE GENOMIC DNA]</scope>
    <source>
        <strain evidence="3">DSM 15363</strain>
    </source>
</reference>
<evidence type="ECO:0000259" key="1">
    <source>
        <dbReference type="Pfam" id="PF06902"/>
    </source>
</evidence>
<protein>
    <submittedName>
        <fullName evidence="2">Uncharacterized Fe-S cluster protein YjdI</fullName>
    </submittedName>
</protein>
<feature type="domain" description="Divergent 4Fe-4S mono-cluster" evidence="1">
    <location>
        <begin position="9"/>
        <end position="69"/>
    </location>
</feature>
<organism evidence="2 3">
    <name type="scientific">Winogradskyella thalassocola</name>
    <dbReference type="NCBI Taxonomy" id="262004"/>
    <lineage>
        <taxon>Bacteria</taxon>
        <taxon>Pseudomonadati</taxon>
        <taxon>Bacteroidota</taxon>
        <taxon>Flavobacteriia</taxon>
        <taxon>Flavobacteriales</taxon>
        <taxon>Flavobacteriaceae</taxon>
        <taxon>Winogradskyella</taxon>
    </lineage>
</organism>
<dbReference type="AlphaFoldDB" id="A0A1G8H1Q7"/>
<dbReference type="Proteomes" id="UP000199492">
    <property type="component" value="Unassembled WGS sequence"/>
</dbReference>
<dbReference type="EMBL" id="FNCZ01000006">
    <property type="protein sequence ID" value="SDI00440.1"/>
    <property type="molecule type" value="Genomic_DNA"/>
</dbReference>
<proteinExistence type="predicted"/>
<sequence>MDNNENVFSNNEITVTYAPRCCTNAEFCAKQLSNVFRNSVIPWIDLEGAQTDDIINQINKCPSGALKYHLNQKEVA</sequence>
<dbReference type="OrthoDB" id="9795032at2"/>
<accession>A0A1G8H1Q7</accession>
<evidence type="ECO:0000313" key="3">
    <source>
        <dbReference type="Proteomes" id="UP000199492"/>
    </source>
</evidence>
<keyword evidence="3" id="KW-1185">Reference proteome</keyword>
<dbReference type="RefSeq" id="WP_092469073.1">
    <property type="nucleotide sequence ID" value="NZ_FNCZ01000006.1"/>
</dbReference>
<evidence type="ECO:0000313" key="2">
    <source>
        <dbReference type="EMBL" id="SDI00440.1"/>
    </source>
</evidence>
<dbReference type="STRING" id="262004.SAMN04489796_10699"/>
<dbReference type="Pfam" id="PF06902">
    <property type="entry name" value="Fer4_19"/>
    <property type="match status" value="1"/>
</dbReference>